<dbReference type="FunFam" id="3.40.50.2020:FF:000030">
    <property type="entry name" value="Ribose-phosphate pyrophosphokinase II"/>
    <property type="match status" value="1"/>
</dbReference>
<gene>
    <name evidence="4" type="ORF">P8C59_005877</name>
</gene>
<dbReference type="GO" id="GO:0002189">
    <property type="term" value="C:ribose phosphate diphosphokinase complex"/>
    <property type="evidence" value="ECO:0007669"/>
    <property type="project" value="TreeGrafter"/>
</dbReference>
<evidence type="ECO:0000259" key="3">
    <source>
        <dbReference type="Pfam" id="PF13793"/>
    </source>
</evidence>
<dbReference type="Gene3D" id="3.40.50.2020">
    <property type="match status" value="2"/>
</dbReference>
<dbReference type="GO" id="GO:0000287">
    <property type="term" value="F:magnesium ion binding"/>
    <property type="evidence" value="ECO:0007669"/>
    <property type="project" value="InterPro"/>
</dbReference>
<dbReference type="PANTHER" id="PTHR10210:SF36">
    <property type="entry name" value="RIBOSE-PHOSPHATE PYROPHOSPHOKINASE 5"/>
    <property type="match status" value="1"/>
</dbReference>
<dbReference type="Proteomes" id="UP001217918">
    <property type="component" value="Unassembled WGS sequence"/>
</dbReference>
<protein>
    <recommendedName>
        <fullName evidence="3">Ribose-phosphate pyrophosphokinase N-terminal domain-containing protein</fullName>
    </recommendedName>
</protein>
<dbReference type="InterPro" id="IPR029057">
    <property type="entry name" value="PRTase-like"/>
</dbReference>
<dbReference type="InterPro" id="IPR005946">
    <property type="entry name" value="Rib-P_diPkinase"/>
</dbReference>
<keyword evidence="2" id="KW-0545">Nucleotide biosynthesis</keyword>
<dbReference type="EMBL" id="JAQQPM010000005">
    <property type="protein sequence ID" value="KAK2071453.1"/>
    <property type="molecule type" value="Genomic_DNA"/>
</dbReference>
<evidence type="ECO:0000313" key="5">
    <source>
        <dbReference type="Proteomes" id="UP001217918"/>
    </source>
</evidence>
<accession>A0AAD9I5B4</accession>
<dbReference type="NCBIfam" id="TIGR01251">
    <property type="entry name" value="ribP_PPkin"/>
    <property type="match status" value="1"/>
</dbReference>
<dbReference type="PANTHER" id="PTHR10210">
    <property type="entry name" value="RIBOSE-PHOSPHATE DIPHOSPHOKINASE FAMILY MEMBER"/>
    <property type="match status" value="1"/>
</dbReference>
<dbReference type="GO" id="GO:0006015">
    <property type="term" value="P:5-phosphoribose 1-diphosphate biosynthetic process"/>
    <property type="evidence" value="ECO:0007669"/>
    <property type="project" value="TreeGrafter"/>
</dbReference>
<evidence type="ECO:0000256" key="1">
    <source>
        <dbReference type="ARBA" id="ARBA00006478"/>
    </source>
</evidence>
<reference evidence="4" key="1">
    <citation type="journal article" date="2023" name="Mol. Plant Microbe Interact.">
        <title>Elucidating the Obligate Nature and Biological Capacity of an Invasive Fungal Corn Pathogen.</title>
        <authorList>
            <person name="MacCready J.S."/>
            <person name="Roggenkamp E.M."/>
            <person name="Gdanetz K."/>
            <person name="Chilvers M.I."/>
        </authorList>
    </citation>
    <scope>NUCLEOTIDE SEQUENCE</scope>
    <source>
        <strain evidence="4">PM02</strain>
    </source>
</reference>
<comment type="caution">
    <text evidence="4">The sequence shown here is derived from an EMBL/GenBank/DDBJ whole genome shotgun (WGS) entry which is preliminary data.</text>
</comment>
<name>A0AAD9I5B4_9PEZI</name>
<dbReference type="GO" id="GO:0006164">
    <property type="term" value="P:purine nucleotide biosynthetic process"/>
    <property type="evidence" value="ECO:0007669"/>
    <property type="project" value="TreeGrafter"/>
</dbReference>
<dbReference type="GO" id="GO:0005524">
    <property type="term" value="F:ATP binding"/>
    <property type="evidence" value="ECO:0007669"/>
    <property type="project" value="TreeGrafter"/>
</dbReference>
<keyword evidence="5" id="KW-1185">Reference proteome</keyword>
<dbReference type="SUPFAM" id="SSF53271">
    <property type="entry name" value="PRTase-like"/>
    <property type="match status" value="2"/>
</dbReference>
<dbReference type="CDD" id="cd06223">
    <property type="entry name" value="PRTases_typeI"/>
    <property type="match status" value="1"/>
</dbReference>
<sequence length="369" mass="39873">MSPRVVSYHTNSNICQPAKQAHLGHDGSADVRSKILSVLCIMISACKTGSAKRITAVTPLFPYSRQPDLRFSKAGAPLSTLSHGRDGDFSFESVPVTPAPHIPKTIGLTHGVDITDLMAKASVMNGMGMSNGNGSLKSTPPMATSSAPVTKYTTHDYENLSLLSAFQSKPGYKQWVAMAGTTYQGFFDIPVDNLHGRSLFQRYIQQNIPNYKEAVIVSPDAGGAKRATAIADSMGMNFALIHKERRGTKASEAPKSSMMLVGDVANRVCIMLDDLADTASTITRAAKLLKRERATRVYALLTHGIFSGDALARINASALDRVVVTNTVAQDRHRAGCPKLEVLDISPLFAEGIRRLHHGESISVLFQYD</sequence>
<evidence type="ECO:0000256" key="2">
    <source>
        <dbReference type="ARBA" id="ARBA00022727"/>
    </source>
</evidence>
<dbReference type="InterPro" id="IPR000836">
    <property type="entry name" value="PRTase_dom"/>
</dbReference>
<dbReference type="Pfam" id="PF14572">
    <property type="entry name" value="Pribosyl_synth"/>
    <property type="match status" value="1"/>
</dbReference>
<dbReference type="InterPro" id="IPR029099">
    <property type="entry name" value="Pribosyltran_N"/>
</dbReference>
<dbReference type="GO" id="GO:0005737">
    <property type="term" value="C:cytoplasm"/>
    <property type="evidence" value="ECO:0007669"/>
    <property type="project" value="TreeGrafter"/>
</dbReference>
<comment type="similarity">
    <text evidence="1">Belongs to the ribose-phosphate pyrophosphokinase family.</text>
</comment>
<feature type="domain" description="Ribose-phosphate pyrophosphokinase N-terminal" evidence="3">
    <location>
        <begin position="36"/>
        <end position="67"/>
    </location>
</feature>
<dbReference type="Pfam" id="PF13793">
    <property type="entry name" value="Pribosyltran_N"/>
    <property type="match status" value="1"/>
</dbReference>
<dbReference type="AlphaFoldDB" id="A0AAD9I5B4"/>
<organism evidence="4 5">
    <name type="scientific">Phyllachora maydis</name>
    <dbReference type="NCBI Taxonomy" id="1825666"/>
    <lineage>
        <taxon>Eukaryota</taxon>
        <taxon>Fungi</taxon>
        <taxon>Dikarya</taxon>
        <taxon>Ascomycota</taxon>
        <taxon>Pezizomycotina</taxon>
        <taxon>Sordariomycetes</taxon>
        <taxon>Sordariomycetidae</taxon>
        <taxon>Phyllachorales</taxon>
        <taxon>Phyllachoraceae</taxon>
        <taxon>Phyllachora</taxon>
    </lineage>
</organism>
<evidence type="ECO:0000313" key="4">
    <source>
        <dbReference type="EMBL" id="KAK2071453.1"/>
    </source>
</evidence>
<proteinExistence type="inferred from homology"/>
<dbReference type="GO" id="GO:0004749">
    <property type="term" value="F:ribose phosphate diphosphokinase activity"/>
    <property type="evidence" value="ECO:0007669"/>
    <property type="project" value="TreeGrafter"/>
</dbReference>